<dbReference type="InterPro" id="IPR000836">
    <property type="entry name" value="PRTase_dom"/>
</dbReference>
<dbReference type="Pfam" id="PF00156">
    <property type="entry name" value="Pribosyltran"/>
    <property type="match status" value="1"/>
</dbReference>
<dbReference type="AlphaFoldDB" id="A0A9X1SG04"/>
<feature type="domain" description="Phosphoribosyltransferase" evidence="1">
    <location>
        <begin position="8"/>
        <end position="166"/>
    </location>
</feature>
<evidence type="ECO:0000313" key="2">
    <source>
        <dbReference type="EMBL" id="MCC9628888.1"/>
    </source>
</evidence>
<dbReference type="RefSeq" id="WP_230218391.1">
    <property type="nucleotide sequence ID" value="NZ_JAJKFT010000004.1"/>
</dbReference>
<organism evidence="2 3">
    <name type="scientific">Blastopirellula sediminis</name>
    <dbReference type="NCBI Taxonomy" id="2894196"/>
    <lineage>
        <taxon>Bacteria</taxon>
        <taxon>Pseudomonadati</taxon>
        <taxon>Planctomycetota</taxon>
        <taxon>Planctomycetia</taxon>
        <taxon>Pirellulales</taxon>
        <taxon>Pirellulaceae</taxon>
        <taxon>Blastopirellula</taxon>
    </lineage>
</organism>
<dbReference type="Gene3D" id="3.40.50.2020">
    <property type="match status" value="1"/>
</dbReference>
<dbReference type="CDD" id="cd06223">
    <property type="entry name" value="PRTases_typeI"/>
    <property type="match status" value="1"/>
</dbReference>
<dbReference type="InterPro" id="IPR029057">
    <property type="entry name" value="PRTase-like"/>
</dbReference>
<evidence type="ECO:0000313" key="3">
    <source>
        <dbReference type="Proteomes" id="UP001139103"/>
    </source>
</evidence>
<comment type="caution">
    <text evidence="2">The sequence shown here is derived from an EMBL/GenBank/DDBJ whole genome shotgun (WGS) entry which is preliminary data.</text>
</comment>
<evidence type="ECO:0000259" key="1">
    <source>
        <dbReference type="Pfam" id="PF00156"/>
    </source>
</evidence>
<gene>
    <name evidence="2" type="ORF">LOC68_10800</name>
</gene>
<keyword evidence="3" id="KW-1185">Reference proteome</keyword>
<dbReference type="Proteomes" id="UP001139103">
    <property type="component" value="Unassembled WGS sequence"/>
</dbReference>
<proteinExistence type="predicted"/>
<accession>A0A9X1SG04</accession>
<protein>
    <recommendedName>
        <fullName evidence="1">Phosphoribosyltransferase domain-containing protein</fullName>
    </recommendedName>
</protein>
<dbReference type="Gene3D" id="3.30.1310.20">
    <property type="entry name" value="PRTase-like"/>
    <property type="match status" value="1"/>
</dbReference>
<dbReference type="SUPFAM" id="SSF53271">
    <property type="entry name" value="PRTase-like"/>
    <property type="match status" value="1"/>
</dbReference>
<reference evidence="2" key="1">
    <citation type="submission" date="2021-11" db="EMBL/GenBank/DDBJ databases">
        <title>Genome sequence.</title>
        <authorList>
            <person name="Sun Q."/>
        </authorList>
    </citation>
    <scope>NUCLEOTIDE SEQUENCE</scope>
    <source>
        <strain evidence="2">JC732</strain>
    </source>
</reference>
<name>A0A9X1SG04_9BACT</name>
<sequence>MRRLSLRDPLVLGIPRGGVVTGAELAKTIGADFDVVLAHKLRCPWNPEFAIGAVGEDGQPMVDRAVVRRLNVSDEDLQRECQQQVEEINRRKRLFRGVRPPAEIAGRSVIVTDDGVATGSTMLAALQVVRQRGPAELIVAVPVAPQDCLPAIRGKCDRLVCLQAATEFYAVGEFYRWFEPTTDEEVVEILREFAPAA</sequence>
<dbReference type="EMBL" id="JAJKFT010000004">
    <property type="protein sequence ID" value="MCC9628888.1"/>
    <property type="molecule type" value="Genomic_DNA"/>
</dbReference>